<dbReference type="AlphaFoldDB" id="A0ABC8S8H5"/>
<evidence type="ECO:0000313" key="3">
    <source>
        <dbReference type="EMBL" id="CAK9153248.1"/>
    </source>
</evidence>
<reference evidence="3 4" key="1">
    <citation type="submission" date="2024-02" db="EMBL/GenBank/DDBJ databases">
        <authorList>
            <person name="Vignale AGUSTIN F."/>
            <person name="Sosa J E."/>
            <person name="Modenutti C."/>
        </authorList>
    </citation>
    <scope>NUCLEOTIDE SEQUENCE [LARGE SCALE GENOMIC DNA]</scope>
</reference>
<accession>A0ABC8S8H5</accession>
<organism evidence="3 4">
    <name type="scientific">Ilex paraguariensis</name>
    <name type="common">yerba mate</name>
    <dbReference type="NCBI Taxonomy" id="185542"/>
    <lineage>
        <taxon>Eukaryota</taxon>
        <taxon>Viridiplantae</taxon>
        <taxon>Streptophyta</taxon>
        <taxon>Embryophyta</taxon>
        <taxon>Tracheophyta</taxon>
        <taxon>Spermatophyta</taxon>
        <taxon>Magnoliopsida</taxon>
        <taxon>eudicotyledons</taxon>
        <taxon>Gunneridae</taxon>
        <taxon>Pentapetalae</taxon>
        <taxon>asterids</taxon>
        <taxon>campanulids</taxon>
        <taxon>Aquifoliales</taxon>
        <taxon>Aquifoliaceae</taxon>
        <taxon>Ilex</taxon>
    </lineage>
</organism>
<dbReference type="InterPro" id="IPR054179">
    <property type="entry name" value="PSD13_N"/>
</dbReference>
<dbReference type="GO" id="GO:0000502">
    <property type="term" value="C:proteasome complex"/>
    <property type="evidence" value="ECO:0007669"/>
    <property type="project" value="UniProtKB-KW"/>
</dbReference>
<feature type="domain" description="PSD13 N-terminal" evidence="2">
    <location>
        <begin position="21"/>
        <end position="111"/>
    </location>
</feature>
<dbReference type="EMBL" id="CAUOFW020002369">
    <property type="protein sequence ID" value="CAK9153248.1"/>
    <property type="molecule type" value="Genomic_DNA"/>
</dbReference>
<keyword evidence="1" id="KW-0647">Proteasome</keyword>
<evidence type="ECO:0000256" key="1">
    <source>
        <dbReference type="ARBA" id="ARBA00022942"/>
    </source>
</evidence>
<gene>
    <name evidence="3" type="ORF">ILEXP_LOCUS21494</name>
</gene>
<dbReference type="Proteomes" id="UP001642360">
    <property type="component" value="Unassembled WGS sequence"/>
</dbReference>
<dbReference type="Pfam" id="PF22037">
    <property type="entry name" value="PSD13_N"/>
    <property type="match status" value="1"/>
</dbReference>
<sequence>MAALQYLESLRTDHPELSDWYSTLADLYQRKLWHQLTQKLEQFVALANFVEPGFGDRVRFLGELVLLFQNVYRVCNEVKRWCLVLERSESRLSKKRIRKLSSMRHGSEDMETQQSQCCKMILANVYEC</sequence>
<protein>
    <recommendedName>
        <fullName evidence="2">PSD13 N-terminal domain-containing protein</fullName>
    </recommendedName>
</protein>
<dbReference type="PANTHER" id="PTHR10539">
    <property type="entry name" value="26S PROTEASOME NON-ATPASE REGULATORY SUBUNIT 13"/>
    <property type="match status" value="1"/>
</dbReference>
<comment type="caution">
    <text evidence="3">The sequence shown here is derived from an EMBL/GenBank/DDBJ whole genome shotgun (WGS) entry which is preliminary data.</text>
</comment>
<proteinExistence type="predicted"/>
<dbReference type="InterPro" id="IPR035298">
    <property type="entry name" value="PSMD13"/>
</dbReference>
<evidence type="ECO:0000313" key="4">
    <source>
        <dbReference type="Proteomes" id="UP001642360"/>
    </source>
</evidence>
<dbReference type="PANTHER" id="PTHR10539:SF0">
    <property type="entry name" value="26S PROTEASOME NON-ATPASE REGULATORY SUBUNIT 13"/>
    <property type="match status" value="1"/>
</dbReference>
<evidence type="ECO:0000259" key="2">
    <source>
        <dbReference type="Pfam" id="PF22037"/>
    </source>
</evidence>
<keyword evidence="4" id="KW-1185">Reference proteome</keyword>
<name>A0ABC8S8H5_9AQUA</name>